<feature type="region of interest" description="Disordered" evidence="1">
    <location>
        <begin position="103"/>
        <end position="266"/>
    </location>
</feature>
<dbReference type="AlphaFoldDB" id="A0A8T2WEN3"/>
<dbReference type="Proteomes" id="UP000807159">
    <property type="component" value="Unassembled WGS sequence"/>
</dbReference>
<organism evidence="2 3">
    <name type="scientific">Populus deltoides</name>
    <name type="common">Eastern poplar</name>
    <name type="synonym">Eastern cottonwood</name>
    <dbReference type="NCBI Taxonomy" id="3696"/>
    <lineage>
        <taxon>Eukaryota</taxon>
        <taxon>Viridiplantae</taxon>
        <taxon>Streptophyta</taxon>
        <taxon>Embryophyta</taxon>
        <taxon>Tracheophyta</taxon>
        <taxon>Spermatophyta</taxon>
        <taxon>Magnoliopsida</taxon>
        <taxon>eudicotyledons</taxon>
        <taxon>Gunneridae</taxon>
        <taxon>Pentapetalae</taxon>
        <taxon>rosids</taxon>
        <taxon>fabids</taxon>
        <taxon>Malpighiales</taxon>
        <taxon>Salicaceae</taxon>
        <taxon>Saliceae</taxon>
        <taxon>Populus</taxon>
    </lineage>
</organism>
<comment type="caution">
    <text evidence="2">The sequence shown here is derived from an EMBL/GenBank/DDBJ whole genome shotgun (WGS) entry which is preliminary data.</text>
</comment>
<reference evidence="2" key="1">
    <citation type="journal article" date="2021" name="J. Hered.">
        <title>Genome Assembly of Salicaceae Populus deltoides (Eastern Cottonwood) I-69 Based on Nanopore Sequencing and Hi-C Technologies.</title>
        <authorList>
            <person name="Bai S."/>
            <person name="Wu H."/>
            <person name="Zhang J."/>
            <person name="Pan Z."/>
            <person name="Zhao W."/>
            <person name="Li Z."/>
            <person name="Tong C."/>
        </authorList>
    </citation>
    <scope>NUCLEOTIDE SEQUENCE</scope>
    <source>
        <tissue evidence="2">Leaf</tissue>
    </source>
</reference>
<proteinExistence type="predicted"/>
<sequence>MSRGWRVGFGTQAAPRDAEIIKPLVSAGGGVDRPPRARNHQAAAPVGALDWAAQSQPLGTRNHHQRAASRGAAWIRTPKAAPRDSEIINEAVITVAGLVRQPKAPLGTQKSSSEALSRIRGPKAAPRDSKSSTSWHHGWWRGLAPKRPLGTRKSSTSRCITGGVDSAAQAAPRDSKSSASCDHGGGAWIRDPKAAPRDSEIIKRSDDHHGWPDWIRRPNRPLGPQNHQRSSSAGSVDWRPKRPLGTRNHQRSCITGGAWIGAPKRP</sequence>
<dbReference type="EMBL" id="JACEGQ020000123">
    <property type="protein sequence ID" value="KAH8479598.1"/>
    <property type="molecule type" value="Genomic_DNA"/>
</dbReference>
<evidence type="ECO:0000313" key="3">
    <source>
        <dbReference type="Proteomes" id="UP000807159"/>
    </source>
</evidence>
<keyword evidence="3" id="KW-1185">Reference proteome</keyword>
<feature type="compositionally biased region" description="Basic and acidic residues" evidence="1">
    <location>
        <begin position="190"/>
        <end position="216"/>
    </location>
</feature>
<name>A0A8T2WEN3_POPDE</name>
<accession>A0A8T2WEN3</accession>
<evidence type="ECO:0000256" key="1">
    <source>
        <dbReference type="SAM" id="MobiDB-lite"/>
    </source>
</evidence>
<feature type="compositionally biased region" description="Basic residues" evidence="1">
    <location>
        <begin position="241"/>
        <end position="250"/>
    </location>
</feature>
<feature type="compositionally biased region" description="Polar residues" evidence="1">
    <location>
        <begin position="225"/>
        <end position="234"/>
    </location>
</feature>
<protein>
    <submittedName>
        <fullName evidence="2">Uncharacterized protein</fullName>
    </submittedName>
</protein>
<gene>
    <name evidence="2" type="ORF">H0E87_031536</name>
</gene>
<evidence type="ECO:0000313" key="2">
    <source>
        <dbReference type="EMBL" id="KAH8479598.1"/>
    </source>
</evidence>